<keyword evidence="6 8" id="KW-1133">Transmembrane helix</keyword>
<dbReference type="InterPro" id="IPR050297">
    <property type="entry name" value="LipidA_mod_glycosyltrf_83"/>
</dbReference>
<dbReference type="GO" id="GO:0016763">
    <property type="term" value="F:pentosyltransferase activity"/>
    <property type="evidence" value="ECO:0007669"/>
    <property type="project" value="TreeGrafter"/>
</dbReference>
<keyword evidence="2" id="KW-1003">Cell membrane</keyword>
<keyword evidence="3" id="KW-0328">Glycosyltransferase</keyword>
<dbReference type="Pfam" id="PF13231">
    <property type="entry name" value="PMT_2"/>
    <property type="match status" value="1"/>
</dbReference>
<sequence>MKKVVIIAIFLFVSLMYFGLGRDYLFDWDEGIYGTIGREMVTTGNLLTPTWNGNLWLEKPPMIGWVSALGITLAGDNELGVRLFMPLFAGLTLYAIFRIGQKLGGTLMGSASAALLGYFNLFLSRARASNTDGMLLAAIAWTLWLLLSGAPAWLIGIVMGLAIMVKGPAGLLAILIAIPLLIKKPKKFLLQAIGYMLLAVLPWHLYALVAHGWSFITPYLMEQVIRRATVPIEFHTESRWFYLNFLTHDLGLGVGIVSLLGYATMFKNWLSKKSLDKNFLLAWWLAIPLIIFTLAKTRLSWYILPVYPAIALSCGYLITSFAKDKKSKTLISILVVGMLFQMLYHAFSYINFGKNPTPYSDSIQVANELSQYHGGTIAMLVSESERIAQAILPRDQTISSSFRYGGAPSIVWYSHKHVQY</sequence>
<evidence type="ECO:0000256" key="5">
    <source>
        <dbReference type="ARBA" id="ARBA00022692"/>
    </source>
</evidence>
<evidence type="ECO:0000313" key="10">
    <source>
        <dbReference type="EMBL" id="PIW07131.1"/>
    </source>
</evidence>
<feature type="transmembrane region" description="Helical" evidence="8">
    <location>
        <begin position="103"/>
        <end position="123"/>
    </location>
</feature>
<dbReference type="InterPro" id="IPR038731">
    <property type="entry name" value="RgtA/B/C-like"/>
</dbReference>
<feature type="transmembrane region" description="Helical" evidence="8">
    <location>
        <begin position="301"/>
        <end position="318"/>
    </location>
</feature>
<evidence type="ECO:0000259" key="9">
    <source>
        <dbReference type="Pfam" id="PF13231"/>
    </source>
</evidence>
<evidence type="ECO:0000313" key="11">
    <source>
        <dbReference type="Proteomes" id="UP000230556"/>
    </source>
</evidence>
<evidence type="ECO:0000256" key="3">
    <source>
        <dbReference type="ARBA" id="ARBA00022676"/>
    </source>
</evidence>
<feature type="transmembrane region" description="Helical" evidence="8">
    <location>
        <begin position="135"/>
        <end position="155"/>
    </location>
</feature>
<feature type="transmembrane region" description="Helical" evidence="8">
    <location>
        <begin position="79"/>
        <end position="97"/>
    </location>
</feature>
<comment type="subcellular location">
    <subcellularLocation>
        <location evidence="1">Cell membrane</location>
        <topology evidence="1">Multi-pass membrane protein</topology>
    </subcellularLocation>
</comment>
<evidence type="ECO:0000256" key="1">
    <source>
        <dbReference type="ARBA" id="ARBA00004651"/>
    </source>
</evidence>
<accession>A0A2M7FN71</accession>
<dbReference type="GO" id="GO:0005886">
    <property type="term" value="C:plasma membrane"/>
    <property type="evidence" value="ECO:0007669"/>
    <property type="project" value="UniProtKB-SubCell"/>
</dbReference>
<comment type="caution">
    <text evidence="10">The sequence shown here is derived from an EMBL/GenBank/DDBJ whole genome shotgun (WGS) entry which is preliminary data.</text>
</comment>
<feature type="domain" description="Glycosyltransferase RgtA/B/C/D-like" evidence="9">
    <location>
        <begin position="59"/>
        <end position="200"/>
    </location>
</feature>
<evidence type="ECO:0000256" key="6">
    <source>
        <dbReference type="ARBA" id="ARBA00022989"/>
    </source>
</evidence>
<evidence type="ECO:0000256" key="7">
    <source>
        <dbReference type="ARBA" id="ARBA00023136"/>
    </source>
</evidence>
<keyword evidence="5 8" id="KW-0812">Transmembrane</keyword>
<feature type="transmembrane region" description="Helical" evidence="8">
    <location>
        <begin position="161"/>
        <end position="182"/>
    </location>
</feature>
<dbReference type="Proteomes" id="UP000230556">
    <property type="component" value="Unassembled WGS sequence"/>
</dbReference>
<evidence type="ECO:0000256" key="4">
    <source>
        <dbReference type="ARBA" id="ARBA00022679"/>
    </source>
</evidence>
<protein>
    <recommendedName>
        <fullName evidence="9">Glycosyltransferase RgtA/B/C/D-like domain-containing protein</fullName>
    </recommendedName>
</protein>
<feature type="transmembrane region" description="Helical" evidence="8">
    <location>
        <begin position="278"/>
        <end position="295"/>
    </location>
</feature>
<dbReference type="PANTHER" id="PTHR33908:SF11">
    <property type="entry name" value="MEMBRANE PROTEIN"/>
    <property type="match status" value="1"/>
</dbReference>
<evidence type="ECO:0000256" key="8">
    <source>
        <dbReference type="SAM" id="Phobius"/>
    </source>
</evidence>
<evidence type="ECO:0000256" key="2">
    <source>
        <dbReference type="ARBA" id="ARBA00022475"/>
    </source>
</evidence>
<dbReference type="AlphaFoldDB" id="A0A2M7FN71"/>
<dbReference type="PANTHER" id="PTHR33908">
    <property type="entry name" value="MANNOSYLTRANSFERASE YKCB-RELATED"/>
    <property type="match status" value="1"/>
</dbReference>
<keyword evidence="7 8" id="KW-0472">Membrane</keyword>
<proteinExistence type="predicted"/>
<gene>
    <name evidence="10" type="ORF">COW38_03365</name>
</gene>
<organism evidence="10 11">
    <name type="scientific">Candidatus Collierbacteria bacterium CG17_big_fil_post_rev_8_21_14_2_50_45_7</name>
    <dbReference type="NCBI Taxonomy" id="1974536"/>
    <lineage>
        <taxon>Bacteria</taxon>
        <taxon>Candidatus Collieribacteriota</taxon>
    </lineage>
</organism>
<dbReference type="EMBL" id="PFFO01000145">
    <property type="protein sequence ID" value="PIW07131.1"/>
    <property type="molecule type" value="Genomic_DNA"/>
</dbReference>
<feature type="transmembrane region" description="Helical" evidence="8">
    <location>
        <begin position="241"/>
        <end position="266"/>
    </location>
</feature>
<name>A0A2M7FN71_9BACT</name>
<feature type="transmembrane region" description="Helical" evidence="8">
    <location>
        <begin position="194"/>
        <end position="221"/>
    </location>
</feature>
<feature type="transmembrane region" description="Helical" evidence="8">
    <location>
        <begin position="330"/>
        <end position="350"/>
    </location>
</feature>
<keyword evidence="4" id="KW-0808">Transferase</keyword>
<reference evidence="11" key="1">
    <citation type="submission" date="2017-09" db="EMBL/GenBank/DDBJ databases">
        <title>Depth-based differentiation of microbial function through sediment-hosted aquifers and enrichment of novel symbionts in the deep terrestrial subsurface.</title>
        <authorList>
            <person name="Probst A.J."/>
            <person name="Ladd B."/>
            <person name="Jarett J.K."/>
            <person name="Geller-Mcgrath D.E."/>
            <person name="Sieber C.M.K."/>
            <person name="Emerson J.B."/>
            <person name="Anantharaman K."/>
            <person name="Thomas B.C."/>
            <person name="Malmstrom R."/>
            <person name="Stieglmeier M."/>
            <person name="Klingl A."/>
            <person name="Woyke T."/>
            <person name="Ryan C.M."/>
            <person name="Banfield J.F."/>
        </authorList>
    </citation>
    <scope>NUCLEOTIDE SEQUENCE [LARGE SCALE GENOMIC DNA]</scope>
</reference>
<feature type="non-terminal residue" evidence="10">
    <location>
        <position position="420"/>
    </location>
</feature>
<dbReference type="GO" id="GO:0009103">
    <property type="term" value="P:lipopolysaccharide biosynthetic process"/>
    <property type="evidence" value="ECO:0007669"/>
    <property type="project" value="UniProtKB-ARBA"/>
</dbReference>